<keyword evidence="3" id="KW-1185">Reference proteome</keyword>
<gene>
    <name evidence="2" type="ORF">B0H17DRAFT_1135550</name>
</gene>
<feature type="compositionally biased region" description="Basic and acidic residues" evidence="1">
    <location>
        <begin position="15"/>
        <end position="27"/>
    </location>
</feature>
<feature type="compositionally biased region" description="Basic and acidic residues" evidence="1">
    <location>
        <begin position="84"/>
        <end position="100"/>
    </location>
</feature>
<feature type="compositionally biased region" description="Basic and acidic residues" evidence="1">
    <location>
        <begin position="107"/>
        <end position="119"/>
    </location>
</feature>
<evidence type="ECO:0000313" key="3">
    <source>
        <dbReference type="Proteomes" id="UP001221757"/>
    </source>
</evidence>
<evidence type="ECO:0000313" key="2">
    <source>
        <dbReference type="EMBL" id="KAJ7688578.1"/>
    </source>
</evidence>
<feature type="region of interest" description="Disordered" evidence="1">
    <location>
        <begin position="1"/>
        <end position="119"/>
    </location>
</feature>
<protein>
    <submittedName>
        <fullName evidence="2">Uncharacterized protein</fullName>
    </submittedName>
</protein>
<reference evidence="2" key="1">
    <citation type="submission" date="2023-03" db="EMBL/GenBank/DDBJ databases">
        <title>Massive genome expansion in bonnet fungi (Mycena s.s.) driven by repeated elements and novel gene families across ecological guilds.</title>
        <authorList>
            <consortium name="Lawrence Berkeley National Laboratory"/>
            <person name="Harder C.B."/>
            <person name="Miyauchi S."/>
            <person name="Viragh M."/>
            <person name="Kuo A."/>
            <person name="Thoen E."/>
            <person name="Andreopoulos B."/>
            <person name="Lu D."/>
            <person name="Skrede I."/>
            <person name="Drula E."/>
            <person name="Henrissat B."/>
            <person name="Morin E."/>
            <person name="Kohler A."/>
            <person name="Barry K."/>
            <person name="LaButti K."/>
            <person name="Morin E."/>
            <person name="Salamov A."/>
            <person name="Lipzen A."/>
            <person name="Mereny Z."/>
            <person name="Hegedus B."/>
            <person name="Baldrian P."/>
            <person name="Stursova M."/>
            <person name="Weitz H."/>
            <person name="Taylor A."/>
            <person name="Grigoriev I.V."/>
            <person name="Nagy L.G."/>
            <person name="Martin F."/>
            <person name="Kauserud H."/>
        </authorList>
    </citation>
    <scope>NUCLEOTIDE SEQUENCE</scope>
    <source>
        <strain evidence="2">CBHHK067</strain>
    </source>
</reference>
<dbReference type="Proteomes" id="UP001221757">
    <property type="component" value="Unassembled WGS sequence"/>
</dbReference>
<organism evidence="2 3">
    <name type="scientific">Mycena rosella</name>
    <name type="common">Pink bonnet</name>
    <name type="synonym">Agaricus rosellus</name>
    <dbReference type="NCBI Taxonomy" id="1033263"/>
    <lineage>
        <taxon>Eukaryota</taxon>
        <taxon>Fungi</taxon>
        <taxon>Dikarya</taxon>
        <taxon>Basidiomycota</taxon>
        <taxon>Agaricomycotina</taxon>
        <taxon>Agaricomycetes</taxon>
        <taxon>Agaricomycetidae</taxon>
        <taxon>Agaricales</taxon>
        <taxon>Marasmiineae</taxon>
        <taxon>Mycenaceae</taxon>
        <taxon>Mycena</taxon>
    </lineage>
</organism>
<sequence>MLAQAAPRTAAARRRTVDVRRGGRSGKEGVLARSISSLAFSPTHAISAGRRRSGAQALGGARSSTRIDGARSARAGGGAAGTKRLSEEGPVRYEETRYDRSGWPGNRGDHASAVDKERV</sequence>
<dbReference type="AlphaFoldDB" id="A0AAD7GH10"/>
<evidence type="ECO:0000256" key="1">
    <source>
        <dbReference type="SAM" id="MobiDB-lite"/>
    </source>
</evidence>
<name>A0AAD7GH10_MYCRO</name>
<accession>A0AAD7GH10</accession>
<proteinExistence type="predicted"/>
<comment type="caution">
    <text evidence="2">The sequence shown here is derived from an EMBL/GenBank/DDBJ whole genome shotgun (WGS) entry which is preliminary data.</text>
</comment>
<dbReference type="EMBL" id="JARKIE010000078">
    <property type="protein sequence ID" value="KAJ7688578.1"/>
    <property type="molecule type" value="Genomic_DNA"/>
</dbReference>
<feature type="compositionally biased region" description="Low complexity" evidence="1">
    <location>
        <begin position="1"/>
        <end position="10"/>
    </location>
</feature>